<protein>
    <submittedName>
        <fullName evidence="2">Uncharacterized protein</fullName>
    </submittedName>
</protein>
<feature type="compositionally biased region" description="Low complexity" evidence="1">
    <location>
        <begin position="136"/>
        <end position="149"/>
    </location>
</feature>
<evidence type="ECO:0000313" key="3">
    <source>
        <dbReference type="Proteomes" id="UP001153069"/>
    </source>
</evidence>
<reference evidence="2" key="1">
    <citation type="submission" date="2020-06" db="EMBL/GenBank/DDBJ databases">
        <authorList>
            <consortium name="Plant Systems Biology data submission"/>
        </authorList>
    </citation>
    <scope>NUCLEOTIDE SEQUENCE</scope>
    <source>
        <strain evidence="2">D6</strain>
    </source>
</reference>
<feature type="compositionally biased region" description="Acidic residues" evidence="1">
    <location>
        <begin position="110"/>
        <end position="121"/>
    </location>
</feature>
<keyword evidence="3" id="KW-1185">Reference proteome</keyword>
<feature type="compositionally biased region" description="Basic and acidic residues" evidence="1">
    <location>
        <begin position="99"/>
        <end position="109"/>
    </location>
</feature>
<evidence type="ECO:0000256" key="1">
    <source>
        <dbReference type="SAM" id="MobiDB-lite"/>
    </source>
</evidence>
<dbReference type="AlphaFoldDB" id="A0A9N8ESB8"/>
<feature type="compositionally biased region" description="Basic and acidic residues" evidence="1">
    <location>
        <begin position="37"/>
        <end position="48"/>
    </location>
</feature>
<feature type="compositionally biased region" description="Polar residues" evidence="1">
    <location>
        <begin position="80"/>
        <end position="94"/>
    </location>
</feature>
<accession>A0A9N8ESB8</accession>
<dbReference type="Proteomes" id="UP001153069">
    <property type="component" value="Unassembled WGS sequence"/>
</dbReference>
<feature type="compositionally biased region" description="Polar residues" evidence="1">
    <location>
        <begin position="49"/>
        <end position="60"/>
    </location>
</feature>
<dbReference type="EMBL" id="CAICTM010001810">
    <property type="protein sequence ID" value="CAB9526341.1"/>
    <property type="molecule type" value="Genomic_DNA"/>
</dbReference>
<gene>
    <name evidence="2" type="ORF">SEMRO_1812_G299290.1</name>
</gene>
<sequence length="149" mass="16868">MDDEEEVTRMDTLAARSQEVNKKMELRKLFELEVQQREDELAKREEMGRSSQQHPSTTGDNHMGEEEREEDISILKAVQDQIQNHPQDAGNTPSAAAGLEDHPSTKGDDSTGEETREDEEKEGCFCFEGSTRAKKQSSSSYEQKSVMSR</sequence>
<organism evidence="2 3">
    <name type="scientific">Seminavis robusta</name>
    <dbReference type="NCBI Taxonomy" id="568900"/>
    <lineage>
        <taxon>Eukaryota</taxon>
        <taxon>Sar</taxon>
        <taxon>Stramenopiles</taxon>
        <taxon>Ochrophyta</taxon>
        <taxon>Bacillariophyta</taxon>
        <taxon>Bacillariophyceae</taxon>
        <taxon>Bacillariophycidae</taxon>
        <taxon>Naviculales</taxon>
        <taxon>Naviculaceae</taxon>
        <taxon>Seminavis</taxon>
    </lineage>
</organism>
<feature type="region of interest" description="Disordered" evidence="1">
    <location>
        <begin position="37"/>
        <end position="149"/>
    </location>
</feature>
<evidence type="ECO:0000313" key="2">
    <source>
        <dbReference type="EMBL" id="CAB9526341.1"/>
    </source>
</evidence>
<proteinExistence type="predicted"/>
<comment type="caution">
    <text evidence="2">The sequence shown here is derived from an EMBL/GenBank/DDBJ whole genome shotgun (WGS) entry which is preliminary data.</text>
</comment>
<name>A0A9N8ESB8_9STRA</name>